<reference evidence="1 2" key="1">
    <citation type="journal article" date="2022" name="bioRxiv">
        <title>The genome of the oomycete Peronosclerospora sorghi, a cosmopolitan pathogen of maize and sorghum, is inflated with dispersed pseudogenes.</title>
        <authorList>
            <person name="Fletcher K."/>
            <person name="Martin F."/>
            <person name="Isakeit T."/>
            <person name="Cavanaugh K."/>
            <person name="Magill C."/>
            <person name="Michelmore R."/>
        </authorList>
    </citation>
    <scope>NUCLEOTIDE SEQUENCE [LARGE SCALE GENOMIC DNA]</scope>
    <source>
        <strain evidence="1">P6</strain>
    </source>
</reference>
<proteinExistence type="predicted"/>
<evidence type="ECO:0000313" key="2">
    <source>
        <dbReference type="Proteomes" id="UP001163321"/>
    </source>
</evidence>
<name>A0ACC0VSY1_9STRA</name>
<gene>
    <name evidence="1" type="ORF">PsorP6_014575</name>
</gene>
<accession>A0ACC0VSY1</accession>
<organism evidence="1 2">
    <name type="scientific">Peronosclerospora sorghi</name>
    <dbReference type="NCBI Taxonomy" id="230839"/>
    <lineage>
        <taxon>Eukaryota</taxon>
        <taxon>Sar</taxon>
        <taxon>Stramenopiles</taxon>
        <taxon>Oomycota</taxon>
        <taxon>Peronosporomycetes</taxon>
        <taxon>Peronosporales</taxon>
        <taxon>Peronosporaceae</taxon>
        <taxon>Peronosclerospora</taxon>
    </lineage>
</organism>
<protein>
    <submittedName>
        <fullName evidence="1">Uncharacterized protein</fullName>
    </submittedName>
</protein>
<keyword evidence="2" id="KW-1185">Reference proteome</keyword>
<comment type="caution">
    <text evidence="1">The sequence shown here is derived from an EMBL/GenBank/DDBJ whole genome shotgun (WGS) entry which is preliminary data.</text>
</comment>
<evidence type="ECO:0000313" key="1">
    <source>
        <dbReference type="EMBL" id="KAI9908838.1"/>
    </source>
</evidence>
<dbReference type="EMBL" id="CM047586">
    <property type="protein sequence ID" value="KAI9908838.1"/>
    <property type="molecule type" value="Genomic_DNA"/>
</dbReference>
<dbReference type="Proteomes" id="UP001163321">
    <property type="component" value="Chromosome 7"/>
</dbReference>
<sequence length="67" mass="7738">MSDSEEDDHDTYGPEEERPRNQIISTTQLPNDVDTKVVLTKDRHSIPKISTWMKTNCVEIDNNIFCS</sequence>